<keyword evidence="7" id="KW-0408">Iron</keyword>
<dbReference type="RefSeq" id="WP_022613880.1">
    <property type="nucleotide sequence ID" value="NZ_LK391965.1"/>
</dbReference>
<evidence type="ECO:0000313" key="11">
    <source>
        <dbReference type="Proteomes" id="UP000018211"/>
    </source>
</evidence>
<keyword evidence="3" id="KW-0813">Transport</keyword>
<gene>
    <name evidence="10" type="ORF">VIBNISOn1_920008</name>
</gene>
<dbReference type="AlphaFoldDB" id="A0AAV2VYU8"/>
<evidence type="ECO:0000256" key="1">
    <source>
        <dbReference type="ARBA" id="ARBA00004651"/>
    </source>
</evidence>
<protein>
    <submittedName>
        <fullName evidence="10">ABC transporter involved in vitamin B12 uptake, BtuC</fullName>
    </submittedName>
</protein>
<feature type="transmembrane region" description="Helical" evidence="9">
    <location>
        <begin position="264"/>
        <end position="284"/>
    </location>
</feature>
<sequence length="315" mass="34896">MRDKAVLIGLLAVSLVLVFLFVGLGLTADNYEYFLSRRTPKVLAIVIASVAIAQSSLVFQTVTHNRILTPSIMGFDSLYVLIQVCVLILLGGVATVLLNSFIKFSISVAVMVGFSLALFSFYFRKENANIMTLLLMGVIFGQLFSNIAGFFMMIMDPSEFSFLQGAMFASFNNVNSELVYVSLIPLCAVIFYLYMLHSKLDVFWLDKDNAISLGVDVKKVTKQVLILVSILIAVSTALVGPILFFGLLVANLTRQCFSTYRHQVLMTGASLMAVCMLLSGQWLVERVFEFETTLSVIVNFVGGLYFLSLLIRQKV</sequence>
<name>A0AAV2VYU8_9VIBR</name>
<feature type="transmembrane region" description="Helical" evidence="9">
    <location>
        <begin position="78"/>
        <end position="97"/>
    </location>
</feature>
<feature type="transmembrane region" description="Helical" evidence="9">
    <location>
        <begin position="224"/>
        <end position="252"/>
    </location>
</feature>
<dbReference type="EMBL" id="CAOF01000189">
    <property type="protein sequence ID" value="CCO49873.1"/>
    <property type="molecule type" value="Genomic_DNA"/>
</dbReference>
<evidence type="ECO:0000256" key="5">
    <source>
        <dbReference type="ARBA" id="ARBA00022692"/>
    </source>
</evidence>
<keyword evidence="4" id="KW-1003">Cell membrane</keyword>
<feature type="transmembrane region" description="Helical" evidence="9">
    <location>
        <begin position="104"/>
        <end position="124"/>
    </location>
</feature>
<evidence type="ECO:0000256" key="6">
    <source>
        <dbReference type="ARBA" id="ARBA00022989"/>
    </source>
</evidence>
<evidence type="ECO:0000256" key="3">
    <source>
        <dbReference type="ARBA" id="ARBA00022448"/>
    </source>
</evidence>
<keyword evidence="6 9" id="KW-1133">Transmembrane helix</keyword>
<evidence type="ECO:0000256" key="2">
    <source>
        <dbReference type="ARBA" id="ARBA00007935"/>
    </source>
</evidence>
<dbReference type="InterPro" id="IPR000522">
    <property type="entry name" value="ABC_transptr_permease_BtuC"/>
</dbReference>
<dbReference type="PANTHER" id="PTHR30472">
    <property type="entry name" value="FERRIC ENTEROBACTIN TRANSPORT SYSTEM PERMEASE PROTEIN"/>
    <property type="match status" value="1"/>
</dbReference>
<feature type="transmembrane region" description="Helical" evidence="9">
    <location>
        <begin position="130"/>
        <end position="154"/>
    </location>
</feature>
<dbReference type="GO" id="GO:0033214">
    <property type="term" value="P:siderophore-iron import into cell"/>
    <property type="evidence" value="ECO:0007669"/>
    <property type="project" value="TreeGrafter"/>
</dbReference>
<proteinExistence type="inferred from homology"/>
<dbReference type="Proteomes" id="UP000018211">
    <property type="component" value="Unassembled WGS sequence"/>
</dbReference>
<evidence type="ECO:0000256" key="9">
    <source>
        <dbReference type="SAM" id="Phobius"/>
    </source>
</evidence>
<organism evidence="10 11">
    <name type="scientific">Vibrio nigripulchritudo SOn1</name>
    <dbReference type="NCBI Taxonomy" id="1238450"/>
    <lineage>
        <taxon>Bacteria</taxon>
        <taxon>Pseudomonadati</taxon>
        <taxon>Pseudomonadota</taxon>
        <taxon>Gammaproteobacteria</taxon>
        <taxon>Vibrionales</taxon>
        <taxon>Vibrionaceae</taxon>
        <taxon>Vibrio</taxon>
    </lineage>
</organism>
<dbReference type="InterPro" id="IPR037294">
    <property type="entry name" value="ABC_BtuC-like"/>
</dbReference>
<evidence type="ECO:0000313" key="10">
    <source>
        <dbReference type="EMBL" id="CCO49873.1"/>
    </source>
</evidence>
<keyword evidence="8 9" id="KW-0472">Membrane</keyword>
<evidence type="ECO:0000256" key="8">
    <source>
        <dbReference type="ARBA" id="ARBA00023136"/>
    </source>
</evidence>
<accession>A0AAV2VYU8</accession>
<feature type="transmembrane region" description="Helical" evidence="9">
    <location>
        <begin position="174"/>
        <end position="195"/>
    </location>
</feature>
<dbReference type="SUPFAM" id="SSF81345">
    <property type="entry name" value="ABC transporter involved in vitamin B12 uptake, BtuC"/>
    <property type="match status" value="1"/>
</dbReference>
<feature type="transmembrane region" description="Helical" evidence="9">
    <location>
        <begin position="290"/>
        <end position="311"/>
    </location>
</feature>
<evidence type="ECO:0000256" key="7">
    <source>
        <dbReference type="ARBA" id="ARBA00023004"/>
    </source>
</evidence>
<keyword evidence="5 9" id="KW-0812">Transmembrane</keyword>
<dbReference type="GO" id="GO:0005886">
    <property type="term" value="C:plasma membrane"/>
    <property type="evidence" value="ECO:0007669"/>
    <property type="project" value="UniProtKB-SubCell"/>
</dbReference>
<feature type="transmembrane region" description="Helical" evidence="9">
    <location>
        <begin position="6"/>
        <end position="28"/>
    </location>
</feature>
<reference evidence="10 11" key="1">
    <citation type="journal article" date="2013" name="ISME J.">
        <title>Comparative genomics of pathogenic lineages of Vibrio nigripulchritudo identifies virulence-associated traits.</title>
        <authorList>
            <person name="Goudenege D."/>
            <person name="Labreuche Y."/>
            <person name="Krin E."/>
            <person name="Ansquer D."/>
            <person name="Mangenot S."/>
            <person name="Calteau A."/>
            <person name="Medigue C."/>
            <person name="Mazel D."/>
            <person name="Polz M.F."/>
            <person name="Le Roux F."/>
        </authorList>
    </citation>
    <scope>NUCLEOTIDE SEQUENCE [LARGE SCALE GENOMIC DNA]</scope>
    <source>
        <strain evidence="10 11">SOn1</strain>
    </source>
</reference>
<dbReference type="GO" id="GO:0022857">
    <property type="term" value="F:transmembrane transporter activity"/>
    <property type="evidence" value="ECO:0007669"/>
    <property type="project" value="InterPro"/>
</dbReference>
<feature type="transmembrane region" description="Helical" evidence="9">
    <location>
        <begin position="40"/>
        <end position="58"/>
    </location>
</feature>
<comment type="subcellular location">
    <subcellularLocation>
        <location evidence="1">Cell membrane</location>
        <topology evidence="1">Multi-pass membrane protein</topology>
    </subcellularLocation>
</comment>
<comment type="similarity">
    <text evidence="2">Belongs to the binding-protein-dependent transport system permease family. FecCD subfamily.</text>
</comment>
<comment type="caution">
    <text evidence="10">The sequence shown here is derived from an EMBL/GenBank/DDBJ whole genome shotgun (WGS) entry which is preliminary data.</text>
</comment>
<dbReference type="Pfam" id="PF01032">
    <property type="entry name" value="FecCD"/>
    <property type="match status" value="1"/>
</dbReference>
<dbReference type="FunFam" id="1.10.3470.10:FF:000004">
    <property type="entry name" value="Iron compound ABC transporter, permease"/>
    <property type="match status" value="1"/>
</dbReference>
<dbReference type="CDD" id="cd06550">
    <property type="entry name" value="TM_ABC_iron-siderophores_like"/>
    <property type="match status" value="1"/>
</dbReference>
<evidence type="ECO:0000256" key="4">
    <source>
        <dbReference type="ARBA" id="ARBA00022475"/>
    </source>
</evidence>
<dbReference type="Gene3D" id="1.10.3470.10">
    <property type="entry name" value="ABC transporter involved in vitamin B12 uptake, BtuC"/>
    <property type="match status" value="1"/>
</dbReference>
<dbReference type="PANTHER" id="PTHR30472:SF19">
    <property type="entry name" value="PETROBACTIN IMPORT SYSTEM PERMEASE PROTEIN YCLO"/>
    <property type="match status" value="1"/>
</dbReference>